<evidence type="ECO:0000256" key="8">
    <source>
        <dbReference type="ARBA" id="ARBA00023277"/>
    </source>
</evidence>
<dbReference type="GO" id="GO:0005829">
    <property type="term" value="C:cytosol"/>
    <property type="evidence" value="ECO:0007669"/>
    <property type="project" value="TreeGrafter"/>
</dbReference>
<feature type="binding site" evidence="9">
    <location>
        <position position="316"/>
    </location>
    <ligand>
        <name>K(+)</name>
        <dbReference type="ChEBI" id="CHEBI:29103"/>
    </ligand>
</feature>
<dbReference type="Gene3D" id="3.40.1190.20">
    <property type="match status" value="1"/>
</dbReference>
<evidence type="ECO:0000256" key="2">
    <source>
        <dbReference type="ARBA" id="ARBA00022723"/>
    </source>
</evidence>
<evidence type="ECO:0000256" key="9">
    <source>
        <dbReference type="HAMAP-Rule" id="MF_01987"/>
    </source>
</evidence>
<dbReference type="UniPathway" id="UPA00916">
    <property type="reaction ID" value="UER00889"/>
</dbReference>
<comment type="subcellular location">
    <subcellularLocation>
        <location evidence="9">Cytoplasm</location>
    </subcellularLocation>
</comment>
<feature type="binding site" evidence="9">
    <location>
        <begin position="68"/>
        <end position="72"/>
    </location>
    <ligand>
        <name>substrate</name>
    </ligand>
</feature>
<comment type="cofactor">
    <cofactor evidence="9">
        <name>Mg(2+)</name>
        <dbReference type="ChEBI" id="CHEBI:18420"/>
    </cofactor>
    <text evidence="9">Requires a divalent cation, most likely magnesium in vivo, as an electrophilic catalyst to aid phosphoryl group transfer. It is the chelate of the metal and the nucleotide that is the actual substrate.</text>
</comment>
<dbReference type="CDD" id="cd01174">
    <property type="entry name" value="ribokinase"/>
    <property type="match status" value="1"/>
</dbReference>
<dbReference type="STRING" id="78345.BMERY_0184"/>
<feature type="binding site" evidence="9">
    <location>
        <begin position="40"/>
        <end position="42"/>
    </location>
    <ligand>
        <name>substrate</name>
    </ligand>
</feature>
<feature type="binding site" evidence="9">
    <location>
        <position position="277"/>
    </location>
    <ligand>
        <name>K(+)</name>
        <dbReference type="ChEBI" id="CHEBI:29103"/>
    </ligand>
</feature>
<comment type="pathway">
    <text evidence="9">Carbohydrate metabolism; D-ribose degradation; D-ribose 5-phosphate from beta-D-ribopyranose: step 2/2.</text>
</comment>
<gene>
    <name evidence="9" type="primary">rbsK</name>
    <name evidence="11" type="ORF">BMERY_0184</name>
</gene>
<dbReference type="PANTHER" id="PTHR10584">
    <property type="entry name" value="SUGAR KINASE"/>
    <property type="match status" value="1"/>
</dbReference>
<feature type="active site" description="Proton acceptor" evidence="9">
    <location>
        <position position="283"/>
    </location>
</feature>
<feature type="binding site" evidence="9">
    <location>
        <position position="283"/>
    </location>
    <ligand>
        <name>substrate</name>
    </ligand>
</feature>
<dbReference type="InterPro" id="IPR029056">
    <property type="entry name" value="Ribokinase-like"/>
</dbReference>
<dbReference type="GO" id="GO:0046872">
    <property type="term" value="F:metal ion binding"/>
    <property type="evidence" value="ECO:0007669"/>
    <property type="project" value="UniProtKB-KW"/>
</dbReference>
<dbReference type="InterPro" id="IPR002139">
    <property type="entry name" value="Ribo/fructo_kinase"/>
</dbReference>
<comment type="subunit">
    <text evidence="9">Homodimer.</text>
</comment>
<keyword evidence="9" id="KW-0963">Cytoplasm</keyword>
<dbReference type="AlphaFoldDB" id="A0A087BIB1"/>
<keyword evidence="4 9" id="KW-0418">Kinase</keyword>
<organism evidence="11 12">
    <name type="scientific">Bifidobacterium merycicum</name>
    <dbReference type="NCBI Taxonomy" id="78345"/>
    <lineage>
        <taxon>Bacteria</taxon>
        <taxon>Bacillati</taxon>
        <taxon>Actinomycetota</taxon>
        <taxon>Actinomycetes</taxon>
        <taxon>Bifidobacteriales</taxon>
        <taxon>Bifidobacteriaceae</taxon>
        <taxon>Bifidobacterium</taxon>
    </lineage>
</organism>
<dbReference type="GO" id="GO:0004747">
    <property type="term" value="F:ribokinase activity"/>
    <property type="evidence" value="ECO:0007669"/>
    <property type="project" value="UniProtKB-UniRule"/>
</dbReference>
<feature type="binding site" evidence="9">
    <location>
        <position position="313"/>
    </location>
    <ligand>
        <name>K(+)</name>
        <dbReference type="ChEBI" id="CHEBI:29103"/>
    </ligand>
</feature>
<comment type="function">
    <text evidence="9">Catalyzes the phosphorylation of ribose at O-5 in a reaction requiring ATP and magnesium. The resulting D-ribose-5-phosphate can then be used either for sythesis of nucleotides, histidine, and tryptophan, or as a component of the pentose phosphate pathway.</text>
</comment>
<proteinExistence type="inferred from homology"/>
<keyword evidence="6 9" id="KW-0460">Magnesium</keyword>
<keyword evidence="3 9" id="KW-0547">Nucleotide-binding</keyword>
<feature type="binding site" evidence="9">
    <location>
        <begin position="251"/>
        <end position="256"/>
    </location>
    <ligand>
        <name>ATP</name>
        <dbReference type="ChEBI" id="CHEBI:30616"/>
    </ligand>
</feature>
<comment type="activity regulation">
    <text evidence="9">Activated by a monovalent cation that binds near, but not in, the active site. The most likely occupant of the site in vivo is potassium. Ion binding induces a conformational change that may alter substrate affinity.</text>
</comment>
<keyword evidence="7 9" id="KW-0630">Potassium</keyword>
<evidence type="ECO:0000256" key="4">
    <source>
        <dbReference type="ARBA" id="ARBA00022777"/>
    </source>
</evidence>
<dbReference type="GO" id="GO:0019303">
    <property type="term" value="P:D-ribose catabolic process"/>
    <property type="evidence" value="ECO:0007669"/>
    <property type="project" value="UniProtKB-UniRule"/>
</dbReference>
<keyword evidence="5 9" id="KW-0067">ATP-binding</keyword>
<dbReference type="InterPro" id="IPR011877">
    <property type="entry name" value="Ribokinase"/>
</dbReference>
<feature type="domain" description="Carbohydrate kinase PfkB" evidence="10">
    <location>
        <begin position="32"/>
        <end position="321"/>
    </location>
</feature>
<keyword evidence="1 9" id="KW-0808">Transferase</keyword>
<keyword evidence="8 9" id="KW-0119">Carbohydrate metabolism</keyword>
<protein>
    <recommendedName>
        <fullName evidence="9">Ribokinase</fullName>
        <shortName evidence="9">RK</shortName>
        <ecNumber evidence="9">2.7.1.15</ecNumber>
    </recommendedName>
</protein>
<keyword evidence="2 9" id="KW-0479">Metal-binding</keyword>
<evidence type="ECO:0000256" key="5">
    <source>
        <dbReference type="ARBA" id="ARBA00022840"/>
    </source>
</evidence>
<dbReference type="InterPro" id="IPR011611">
    <property type="entry name" value="PfkB_dom"/>
</dbReference>
<dbReference type="PANTHER" id="PTHR10584:SF166">
    <property type="entry name" value="RIBOKINASE"/>
    <property type="match status" value="1"/>
</dbReference>
<evidence type="ECO:0000256" key="3">
    <source>
        <dbReference type="ARBA" id="ARBA00022741"/>
    </source>
</evidence>
<comment type="similarity">
    <text evidence="9">Belongs to the carbohydrate kinase PfkB family. Ribokinase subfamily.</text>
</comment>
<dbReference type="EC" id="2.7.1.15" evidence="9"/>
<dbReference type="SUPFAM" id="SSF53613">
    <property type="entry name" value="Ribokinase-like"/>
    <property type="match status" value="1"/>
</dbReference>
<comment type="catalytic activity">
    <reaction evidence="9">
        <text>D-ribose + ATP = D-ribose 5-phosphate + ADP + H(+)</text>
        <dbReference type="Rhea" id="RHEA:13697"/>
        <dbReference type="ChEBI" id="CHEBI:15378"/>
        <dbReference type="ChEBI" id="CHEBI:30616"/>
        <dbReference type="ChEBI" id="CHEBI:47013"/>
        <dbReference type="ChEBI" id="CHEBI:78346"/>
        <dbReference type="ChEBI" id="CHEBI:456216"/>
        <dbReference type="EC" id="2.7.1.15"/>
    </reaction>
</comment>
<dbReference type="HAMAP" id="MF_01987">
    <property type="entry name" value="Ribokinase"/>
    <property type="match status" value="1"/>
</dbReference>
<evidence type="ECO:0000256" key="1">
    <source>
        <dbReference type="ARBA" id="ARBA00022679"/>
    </source>
</evidence>
<evidence type="ECO:0000256" key="7">
    <source>
        <dbReference type="ARBA" id="ARBA00022958"/>
    </source>
</evidence>
<comment type="caution">
    <text evidence="9">Lacks conserved residue(s) required for the propagation of feature annotation.</text>
</comment>
<evidence type="ECO:0000313" key="11">
    <source>
        <dbReference type="EMBL" id="KFI70761.1"/>
    </source>
</evidence>
<accession>A0A087BIB1</accession>
<evidence type="ECO:0000313" key="12">
    <source>
        <dbReference type="Proteomes" id="UP000029060"/>
    </source>
</evidence>
<feature type="binding site" evidence="9">
    <location>
        <position position="279"/>
    </location>
    <ligand>
        <name>K(+)</name>
        <dbReference type="ChEBI" id="CHEBI:29103"/>
    </ligand>
</feature>
<reference evidence="11 12" key="1">
    <citation type="submission" date="2014-03" db="EMBL/GenBank/DDBJ databases">
        <title>Genomics of Bifidobacteria.</title>
        <authorList>
            <person name="Ventura M."/>
            <person name="Milani C."/>
            <person name="Lugli G.A."/>
        </authorList>
    </citation>
    <scope>NUCLEOTIDE SEQUENCE [LARGE SCALE GENOMIC DNA]</scope>
    <source>
        <strain evidence="11 12">LMG 11341</strain>
    </source>
</reference>
<name>A0A087BIB1_9BIFI</name>
<feature type="binding site" evidence="9">
    <location>
        <position position="318"/>
    </location>
    <ligand>
        <name>K(+)</name>
        <dbReference type="ChEBI" id="CHEBI:29103"/>
    </ligand>
</feature>
<dbReference type="EMBL" id="JGZC01000005">
    <property type="protein sequence ID" value="KFI70761.1"/>
    <property type="molecule type" value="Genomic_DNA"/>
</dbReference>
<dbReference type="Proteomes" id="UP000029060">
    <property type="component" value="Unassembled WGS sequence"/>
</dbReference>
<feature type="binding site" evidence="9">
    <location>
        <position position="168"/>
    </location>
    <ligand>
        <name>substrate</name>
    </ligand>
</feature>
<comment type="caution">
    <text evidence="11">The sequence shown here is derived from an EMBL/GenBank/DDBJ whole genome shotgun (WGS) entry which is preliminary data.</text>
</comment>
<dbReference type="eggNOG" id="COG0524">
    <property type="taxonomic scope" value="Bacteria"/>
</dbReference>
<evidence type="ECO:0000256" key="6">
    <source>
        <dbReference type="ARBA" id="ARBA00022842"/>
    </source>
</evidence>
<sequence>MLKRMLEESEEREQMPEAIRERLRSLEGARGSIVVVGSMNADYTVAAKHLPAPGETVSGGSLKILPGGKGSNQASAAARLGAQVCMLGAVGEDDNANFLLRKLDEAGVDTAEILHEEGVSGTTIITVDPEGKNTIVYSPGSNAKVSAGYVQSHQDVISEAKVLGLCLESPLATVIAAAQTGHEAGVTVLLNDSPFIDELPHELIEAVDILLVSQHEVAQLLGMPDEDVSTIDWFDAVSRFEDYGFDRVVVTLGASGSIVIENGNWHRVSAVQVKSVDATGCIDSFMGTVLAGLAAGYTLLQSAQMGSYVSAYAATKLGAQSAYGSATEVINYFSDGE</sequence>
<dbReference type="PRINTS" id="PR00990">
    <property type="entry name" value="RIBOKINASE"/>
</dbReference>
<dbReference type="GO" id="GO:0005524">
    <property type="term" value="F:ATP binding"/>
    <property type="evidence" value="ECO:0007669"/>
    <property type="project" value="UniProtKB-UniRule"/>
</dbReference>
<keyword evidence="12" id="KW-1185">Reference proteome</keyword>
<dbReference type="Pfam" id="PF00294">
    <property type="entry name" value="PfkB"/>
    <property type="match status" value="1"/>
</dbReference>
<evidence type="ECO:0000259" key="10">
    <source>
        <dbReference type="Pfam" id="PF00294"/>
    </source>
</evidence>